<protein>
    <recommendedName>
        <fullName evidence="3">PhiE125 gp8 family phage protein</fullName>
    </recommendedName>
</protein>
<keyword evidence="2" id="KW-1185">Reference proteome</keyword>
<dbReference type="InterPro" id="IPR011738">
    <property type="entry name" value="Phage_CHP"/>
</dbReference>
<sequence length="186" mass="19500">MTTGTGGPGGFALGEGDRAAAVAQVRALLRSDSDAEDALLGRLIDEGFALAELFTGQVLIARAVTEAMRGDGTWQRLRATPVRAVTGVADADGAMLPVERYAIDIDAAGDGWVRVRTTNAARMVVTLAAGLADDWSALPPGIAGGIVRLAAHRFGAREEDGVPPAAVAALWRPWRRIRLHDVRVPA</sequence>
<organism evidence="1 2">
    <name type="scientific">Sphingomonas qomolangmaensis</name>
    <dbReference type="NCBI Taxonomy" id="2918765"/>
    <lineage>
        <taxon>Bacteria</taxon>
        <taxon>Pseudomonadati</taxon>
        <taxon>Pseudomonadota</taxon>
        <taxon>Alphaproteobacteria</taxon>
        <taxon>Sphingomonadales</taxon>
        <taxon>Sphingomonadaceae</taxon>
        <taxon>Sphingomonas</taxon>
    </lineage>
</organism>
<proteinExistence type="predicted"/>
<dbReference type="EMBL" id="CP101740">
    <property type="protein sequence ID" value="UUL82110.1"/>
    <property type="molecule type" value="Genomic_DNA"/>
</dbReference>
<dbReference type="NCBIfam" id="TIGR02215">
    <property type="entry name" value="phage_chp_gp8"/>
    <property type="match status" value="1"/>
</dbReference>
<dbReference type="Gene3D" id="1.10.3230.30">
    <property type="entry name" value="Phage gp6-like head-tail connector protein"/>
    <property type="match status" value="1"/>
</dbReference>
<evidence type="ECO:0000313" key="2">
    <source>
        <dbReference type="Proteomes" id="UP001058533"/>
    </source>
</evidence>
<gene>
    <name evidence="1" type="ORF">NMP03_13090</name>
</gene>
<reference evidence="1" key="1">
    <citation type="submission" date="2022-07" db="EMBL/GenBank/DDBJ databases">
        <title>Sphingomonas sp. nov., a novel bacterium isolated from the north slope of the Mount Everest.</title>
        <authorList>
            <person name="Cui X."/>
            <person name="Liu Y."/>
        </authorList>
    </citation>
    <scope>NUCLEOTIDE SEQUENCE</scope>
    <source>
        <strain evidence="1">S5-59</strain>
    </source>
</reference>
<dbReference type="RefSeq" id="WP_256505892.1">
    <property type="nucleotide sequence ID" value="NZ_CP101740.1"/>
</dbReference>
<evidence type="ECO:0008006" key="3">
    <source>
        <dbReference type="Google" id="ProtNLM"/>
    </source>
</evidence>
<name>A0ABY5L8N9_9SPHN</name>
<dbReference type="Proteomes" id="UP001058533">
    <property type="component" value="Chromosome"/>
</dbReference>
<evidence type="ECO:0000313" key="1">
    <source>
        <dbReference type="EMBL" id="UUL82110.1"/>
    </source>
</evidence>
<accession>A0ABY5L8N9</accession>